<evidence type="ECO:0000313" key="5">
    <source>
        <dbReference type="Proteomes" id="UP000028013"/>
    </source>
</evidence>
<feature type="domain" description="Inner membrane protein YejM N-terminal" evidence="3">
    <location>
        <begin position="15"/>
        <end position="248"/>
    </location>
</feature>
<dbReference type="InterPro" id="IPR000917">
    <property type="entry name" value="Sulfatase_N"/>
</dbReference>
<dbReference type="PANTHER" id="PTHR43751">
    <property type="entry name" value="SULFATASE"/>
    <property type="match status" value="1"/>
</dbReference>
<evidence type="ECO:0000313" key="4">
    <source>
        <dbReference type="EMBL" id="KDS52415.1"/>
    </source>
</evidence>
<feature type="transmembrane region" description="Helical" evidence="1">
    <location>
        <begin position="46"/>
        <end position="73"/>
    </location>
</feature>
<keyword evidence="1" id="KW-0812">Transmembrane</keyword>
<keyword evidence="1" id="KW-0472">Membrane</keyword>
<dbReference type="CDD" id="cd16148">
    <property type="entry name" value="sulfatase_like"/>
    <property type="match status" value="1"/>
</dbReference>
<dbReference type="PIRSF" id="PIRSF004950">
    <property type="entry name" value="Mmb_sulf_HI0842"/>
    <property type="match status" value="1"/>
</dbReference>
<accession>A0A078S276</accession>
<feature type="transmembrane region" description="Helical" evidence="1">
    <location>
        <begin position="131"/>
        <end position="155"/>
    </location>
</feature>
<dbReference type="AlphaFoldDB" id="A0A078S276"/>
<dbReference type="Pfam" id="PF11893">
    <property type="entry name" value="DUF3413"/>
    <property type="match status" value="1"/>
</dbReference>
<comment type="caution">
    <text evidence="4">The sequence shown here is derived from an EMBL/GenBank/DDBJ whole genome shotgun (WGS) entry which is preliminary data.</text>
</comment>
<reference evidence="4 5" key="1">
    <citation type="submission" date="2014-04" db="EMBL/GenBank/DDBJ databases">
        <authorList>
            <person name="Sears C."/>
            <person name="Carroll K."/>
            <person name="Sack B.R."/>
            <person name="Qadri F."/>
            <person name="Myers L.L."/>
            <person name="Chung G.-T."/>
            <person name="Escheverria P."/>
            <person name="Fraser C.M."/>
            <person name="Sadzewicz L."/>
            <person name="Shefchek K.A."/>
            <person name="Tallon L."/>
            <person name="Das S.P."/>
            <person name="Daugherty S."/>
            <person name="Mongodin E.F."/>
        </authorList>
    </citation>
    <scope>NUCLEOTIDE SEQUENCE [LARGE SCALE GENOMIC DNA]</scope>
    <source>
        <strain evidence="4 5">3978 T3 ii</strain>
    </source>
</reference>
<feature type="transmembrane region" description="Helical" evidence="1">
    <location>
        <begin position="80"/>
        <end position="98"/>
    </location>
</feature>
<dbReference type="SUPFAM" id="SSF53649">
    <property type="entry name" value="Alkaline phosphatase-like"/>
    <property type="match status" value="1"/>
</dbReference>
<evidence type="ECO:0000259" key="2">
    <source>
        <dbReference type="Pfam" id="PF00884"/>
    </source>
</evidence>
<dbReference type="PATRIC" id="fig|1339349.3.peg.1310"/>
<dbReference type="InterPro" id="IPR012159">
    <property type="entry name" value="YejM-like"/>
</dbReference>
<protein>
    <submittedName>
        <fullName evidence="4">Type I phosphodiesterase / nucleotide pyrophosphatase family protein</fullName>
    </submittedName>
</protein>
<dbReference type="InterPro" id="IPR017850">
    <property type="entry name" value="Alkaline_phosphatase_core_sf"/>
</dbReference>
<feature type="domain" description="Sulfatase N-terminal" evidence="2">
    <location>
        <begin position="256"/>
        <end position="532"/>
    </location>
</feature>
<dbReference type="Gene3D" id="3.40.720.10">
    <property type="entry name" value="Alkaline Phosphatase, subunit A"/>
    <property type="match status" value="1"/>
</dbReference>
<proteinExistence type="predicted"/>
<feature type="transmembrane region" description="Helical" evidence="1">
    <location>
        <begin position="167"/>
        <end position="187"/>
    </location>
</feature>
<dbReference type="RefSeq" id="WP_008662067.1">
    <property type="nucleotide sequence ID" value="NZ_JNHN01000159.1"/>
</dbReference>
<feature type="transmembrane region" description="Helical" evidence="1">
    <location>
        <begin position="14"/>
        <end position="34"/>
    </location>
</feature>
<name>A0A078S276_BACUN</name>
<keyword evidence="1" id="KW-1133">Transmembrane helix</keyword>
<dbReference type="PANTHER" id="PTHR43751:SF3">
    <property type="entry name" value="SULFATASE N-TERMINAL DOMAIN-CONTAINING PROTEIN"/>
    <property type="match status" value="1"/>
</dbReference>
<dbReference type="Proteomes" id="UP000028013">
    <property type="component" value="Unassembled WGS sequence"/>
</dbReference>
<gene>
    <name evidence="4" type="ORF">M094_0016</name>
</gene>
<sequence length="617" mass="70327">MQKIQLEKSLSEGFIFYAISTLTIAIQFLFYLIHSPRLAMMDVGGWMFYITAACSHAALWALIPYIISLIVAITVRRHQAAAITHIILVSLLNILAYIDGSVYSLYKFHINGFVLNLLVGEGNSEIFTFSFWLYLKIAGVLVGIFAANTLLRILAGHCYTRFHRCGFRPILATLILFALFSNFYHAYAAVAQKTSVIRSAPCLPYYFPLTATRLMMKLGVVSSKDVIKMNFNNKKQSADLNYPIDSLKYEVHSNPKNVVLIAIDSWNYRAFNQDITPHISHFADSCSRFTSHLSSSNGTRGSIFGLFFSLSSIYWTDFEVSGIQPLLIEELLKQNYQIGIYPSATIVNPPFAKILFSKVPDLRTHTEGKTVYDRDCRITADYLQALDTLGSGTKPFFSFLFYDLAHGYEVPKDKLYRFQPSWEFADYMKLNNDIDPTPFLNLYYNCVAEADSLVGCVLHKLEEKKLLDNTLVIITGDHGQEFNENHKNYWGHGSNYSPVQTHIPFLLYEPGEQPHTYHHRTTHYDFAPTLMNKVLGVTNPPSDYSMGHLITDTCPRNWHIVGDNLNYAFIVENHTILEKHPSGYIEISDSALNPLENYKIDNRKLNEAILSLNRFYK</sequence>
<dbReference type="InterPro" id="IPR052701">
    <property type="entry name" value="GAG_Ulvan_Degrading_Sulfatases"/>
</dbReference>
<dbReference type="Pfam" id="PF00884">
    <property type="entry name" value="Sulfatase"/>
    <property type="match status" value="1"/>
</dbReference>
<dbReference type="EMBL" id="JNHN01000159">
    <property type="protein sequence ID" value="KDS52415.1"/>
    <property type="molecule type" value="Genomic_DNA"/>
</dbReference>
<organism evidence="4 5">
    <name type="scientific">Bacteroides uniformis str. 3978 T3 ii</name>
    <dbReference type="NCBI Taxonomy" id="1339349"/>
    <lineage>
        <taxon>Bacteria</taxon>
        <taxon>Pseudomonadati</taxon>
        <taxon>Bacteroidota</taxon>
        <taxon>Bacteroidia</taxon>
        <taxon>Bacteroidales</taxon>
        <taxon>Bacteroidaceae</taxon>
        <taxon>Bacteroides</taxon>
    </lineage>
</organism>
<evidence type="ECO:0000256" key="1">
    <source>
        <dbReference type="SAM" id="Phobius"/>
    </source>
</evidence>
<evidence type="ECO:0000259" key="3">
    <source>
        <dbReference type="Pfam" id="PF11893"/>
    </source>
</evidence>
<dbReference type="InterPro" id="IPR024588">
    <property type="entry name" value="YejM_N"/>
</dbReference>